<evidence type="ECO:0000313" key="11">
    <source>
        <dbReference type="Proteomes" id="UP000092498"/>
    </source>
</evidence>
<evidence type="ECO:0000256" key="1">
    <source>
        <dbReference type="ARBA" id="ARBA00022679"/>
    </source>
</evidence>
<dbReference type="GO" id="GO:0000820">
    <property type="term" value="P:regulation of glutamine family amino acid metabolic process"/>
    <property type="evidence" value="ECO:0007669"/>
    <property type="project" value="UniProtKB-UniRule"/>
</dbReference>
<dbReference type="InterPro" id="IPR023057">
    <property type="entry name" value="GlnE"/>
</dbReference>
<evidence type="ECO:0000259" key="9">
    <source>
        <dbReference type="Pfam" id="PF08335"/>
    </source>
</evidence>
<dbReference type="HAMAP" id="MF_00802">
    <property type="entry name" value="GlnE"/>
    <property type="match status" value="1"/>
</dbReference>
<comment type="function">
    <text evidence="7">Involved in the regulation of glutamine synthetase GlnA, a key enzyme in the process to assimilate ammonia. When cellular nitrogen levels are high, the C-terminal adenylyl transferase (AT) inactivates GlnA by covalent transfer of an adenylyl group from ATP to specific tyrosine residue of GlnA, thus reducing its activity. Conversely, when nitrogen levels are low, the N-terminal adenylyl removase (AR) activates GlnA by removing the adenylyl group by phosphorolysis, increasing its activity. The regulatory region of GlnE binds the signal transduction protein PII (GlnB) which indicates the nitrogen status of the cell.</text>
</comment>
<keyword evidence="11" id="KW-1185">Reference proteome</keyword>
<dbReference type="STRING" id="1759059.ATE48_02575"/>
<dbReference type="SUPFAM" id="SSF81301">
    <property type="entry name" value="Nucleotidyltransferase"/>
    <property type="match status" value="2"/>
</dbReference>
<dbReference type="EC" id="2.7.7.42" evidence="7"/>
<dbReference type="EC" id="2.7.7.89" evidence="7"/>
<feature type="region of interest" description="Adenylyl transferase" evidence="7">
    <location>
        <begin position="440"/>
        <end position="945"/>
    </location>
</feature>
<evidence type="ECO:0000256" key="5">
    <source>
        <dbReference type="ARBA" id="ARBA00022842"/>
    </source>
</evidence>
<keyword evidence="6 7" id="KW-0511">Multifunctional enzyme</keyword>
<dbReference type="GO" id="GO:0047388">
    <property type="term" value="F:[glutamine synthetase]-adenylyl-L-tyrosine phosphorylase activity"/>
    <property type="evidence" value="ECO:0007669"/>
    <property type="project" value="UniProtKB-EC"/>
</dbReference>
<dbReference type="Gene3D" id="1.20.120.1510">
    <property type="match status" value="1"/>
</dbReference>
<accession>A0A1B1AEA5</accession>
<name>A0A1B1AEA5_9PROT</name>
<organism evidence="10 11">
    <name type="scientific">Candidatus Viadribacter manganicus</name>
    <dbReference type="NCBI Taxonomy" id="1759059"/>
    <lineage>
        <taxon>Bacteria</taxon>
        <taxon>Pseudomonadati</taxon>
        <taxon>Pseudomonadota</taxon>
        <taxon>Alphaproteobacteria</taxon>
        <taxon>Hyphomonadales</taxon>
        <taxon>Hyphomonadaceae</taxon>
        <taxon>Candidatus Viadribacter</taxon>
    </lineage>
</organism>
<evidence type="ECO:0000256" key="2">
    <source>
        <dbReference type="ARBA" id="ARBA00022695"/>
    </source>
</evidence>
<dbReference type="EMBL" id="CP013244">
    <property type="protein sequence ID" value="ANP44886.1"/>
    <property type="molecule type" value="Genomic_DNA"/>
</dbReference>
<comment type="catalytic activity">
    <reaction evidence="7">
        <text>[glutamine synthetase]-L-tyrosine + ATP = [glutamine synthetase]-O(4)-(5'-adenylyl)-L-tyrosine + diphosphate</text>
        <dbReference type="Rhea" id="RHEA:18589"/>
        <dbReference type="Rhea" id="RHEA-COMP:10660"/>
        <dbReference type="Rhea" id="RHEA-COMP:10661"/>
        <dbReference type="ChEBI" id="CHEBI:30616"/>
        <dbReference type="ChEBI" id="CHEBI:33019"/>
        <dbReference type="ChEBI" id="CHEBI:46858"/>
        <dbReference type="ChEBI" id="CHEBI:83624"/>
        <dbReference type="EC" id="2.7.7.42"/>
    </reaction>
</comment>
<dbReference type="NCBIfam" id="NF008292">
    <property type="entry name" value="PRK11072.1"/>
    <property type="match status" value="1"/>
</dbReference>
<keyword evidence="5 7" id="KW-0460">Magnesium</keyword>
<feature type="domain" description="PII-uridylyltransferase/Glutamine-synthetase adenylyltransferase" evidence="9">
    <location>
        <begin position="310"/>
        <end position="433"/>
    </location>
</feature>
<dbReference type="AlphaFoldDB" id="A0A1B1AEA5"/>
<gene>
    <name evidence="7" type="primary">glnE</name>
    <name evidence="10" type="ORF">ATE48_02575</name>
</gene>
<proteinExistence type="inferred from homology"/>
<comment type="similarity">
    <text evidence="7">Belongs to the GlnE family.</text>
</comment>
<evidence type="ECO:0000256" key="3">
    <source>
        <dbReference type="ARBA" id="ARBA00022741"/>
    </source>
</evidence>
<dbReference type="InterPro" id="IPR005190">
    <property type="entry name" value="GlnE_rpt_dom"/>
</dbReference>
<dbReference type="NCBIfam" id="NF010706">
    <property type="entry name" value="PRK14108.1"/>
    <property type="match status" value="1"/>
</dbReference>
<evidence type="ECO:0000259" key="8">
    <source>
        <dbReference type="Pfam" id="PF03710"/>
    </source>
</evidence>
<sequence>MHNVRAALASEHGPDAFVGTVWQQASSAAASHAPHLRRLMERRPDLLSSPNEAWAERILHEAIAAADAIAVAPPPIEEAMVILRRAKDGAQLASALADLSGAWPLMQVTEALTKFADASLRAAISVAAAESAKRGDIVAGAFDSEISAAPGVSLIAMGKMGAGELNYSSDIDFSVFFDAQKLAEAGAREPRVAAVRLVAPLVRTLEEVTADGYVFRTDLRLRPDPGSTPVAVSIASAEHYYQTLGQNWERAAFIKARAAAGDRIAGGEFLDSLVPFIWRKHLDFAAVEDVHSIKRQILSAHKSAELGDPVFDVKLGRGGIRDIELFAQTQQLVLGGRNRKLRSPRTLEALDVLADAGAISREACAAMQESYVFFREVEHRIQMLEDAQTHRVPGDPDTRARVAALAGFETLQKFDAALIQRRRIVSDIDHQLFGAKQSLADPMGSLIFTGVEDQPETLNTIAKLGFSDPATVSQTIRGWHHGRVRAMRSERARELLTRLTPRLLRAFSNAGDADQSFARFSAFFGSLSAGVQVLALLEARPKFLDLIARVLSLAPKLGDKLARRPALLDALIEPRFAIPLGQDAPGSRLAELRERVNDADSFEGKINSARRFHREEAFRIAVQILEQSATAEQAGAAYAELAETCVIAMADVALEEMERQHGPQPGSFTVLALGKFGGRELAEDSDLDLMLVYDAPAANGSPSDFYTRLTQRLISALSAPTEEGALYDIDTKLRPSGSKGPVAVRLSSFERYYAEEAWTWEMQALTRVRSVAGDQALADRVRSTARAAIARPRDRVKTLADVADMRARMDRERPSRSPWDLKLAPGGFVDIEFAAQALQLVSADEGVIDANTGEALAKLAAAGALPDETRARLTDAWRLLSSLQQTLRICAVGDFTLEGAPRPLVGRLAGLAGVSGADDLETMLRATQAAVRADFLQIVEAAATE</sequence>
<dbReference type="CDD" id="cd05401">
    <property type="entry name" value="NT_GlnE_GlnD_like"/>
    <property type="match status" value="2"/>
</dbReference>
<dbReference type="PANTHER" id="PTHR30621:SF0">
    <property type="entry name" value="BIFUNCTIONAL GLUTAMINE SYNTHETASE ADENYLYLTRANSFERASE_ADENYLYL-REMOVING ENZYME"/>
    <property type="match status" value="1"/>
</dbReference>
<dbReference type="Gene3D" id="3.30.460.10">
    <property type="entry name" value="Beta Polymerase, domain 2"/>
    <property type="match status" value="2"/>
</dbReference>
<dbReference type="Pfam" id="PF03710">
    <property type="entry name" value="GlnE"/>
    <property type="match status" value="2"/>
</dbReference>
<feature type="domain" description="Glutamate-ammonia ligase adenylyltransferase repeated" evidence="8">
    <location>
        <begin position="547"/>
        <end position="780"/>
    </location>
</feature>
<keyword evidence="3 7" id="KW-0547">Nucleotide-binding</keyword>
<evidence type="ECO:0000256" key="4">
    <source>
        <dbReference type="ARBA" id="ARBA00022840"/>
    </source>
</evidence>
<dbReference type="Pfam" id="PF08335">
    <property type="entry name" value="GlnD_UR_UTase"/>
    <property type="match status" value="2"/>
</dbReference>
<dbReference type="GO" id="GO:0000287">
    <property type="term" value="F:magnesium ion binding"/>
    <property type="evidence" value="ECO:0007669"/>
    <property type="project" value="UniProtKB-UniRule"/>
</dbReference>
<comment type="cofactor">
    <cofactor evidence="7">
        <name>Mg(2+)</name>
        <dbReference type="ChEBI" id="CHEBI:18420"/>
    </cofactor>
</comment>
<protein>
    <recommendedName>
        <fullName evidence="7">Bifunctional glutamine synthetase adenylyltransferase/adenylyl-removing enzyme</fullName>
    </recommendedName>
    <alternativeName>
        <fullName evidence="7">ATP:glutamine synthetase adenylyltransferase</fullName>
    </alternativeName>
    <alternativeName>
        <fullName evidence="7">ATase</fullName>
    </alternativeName>
    <domain>
        <recommendedName>
            <fullName evidence="7">Glutamine synthetase adenylyl-L-tyrosine phosphorylase</fullName>
            <ecNumber evidence="7">2.7.7.89</ecNumber>
        </recommendedName>
        <alternativeName>
            <fullName evidence="7">Adenylyl removase</fullName>
            <shortName evidence="7">AR</shortName>
            <shortName evidence="7">AT-N</shortName>
        </alternativeName>
    </domain>
    <domain>
        <recommendedName>
            <fullName evidence="7">Glutamine synthetase adenylyl transferase</fullName>
            <ecNumber evidence="7">2.7.7.42</ecNumber>
        </recommendedName>
        <alternativeName>
            <fullName evidence="7">Adenylyl transferase</fullName>
            <shortName evidence="7">AT</shortName>
            <shortName evidence="7">AT-C</shortName>
        </alternativeName>
    </domain>
</protein>
<dbReference type="RefSeq" id="WP_066767515.1">
    <property type="nucleotide sequence ID" value="NZ_CP013244.1"/>
</dbReference>
<comment type="catalytic activity">
    <reaction evidence="7">
        <text>[glutamine synthetase]-O(4)-(5'-adenylyl)-L-tyrosine + phosphate = [glutamine synthetase]-L-tyrosine + ADP</text>
        <dbReference type="Rhea" id="RHEA:43716"/>
        <dbReference type="Rhea" id="RHEA-COMP:10660"/>
        <dbReference type="Rhea" id="RHEA-COMP:10661"/>
        <dbReference type="ChEBI" id="CHEBI:43474"/>
        <dbReference type="ChEBI" id="CHEBI:46858"/>
        <dbReference type="ChEBI" id="CHEBI:83624"/>
        <dbReference type="ChEBI" id="CHEBI:456216"/>
        <dbReference type="EC" id="2.7.7.89"/>
    </reaction>
</comment>
<dbReference type="Gene3D" id="1.20.120.330">
    <property type="entry name" value="Nucleotidyltransferases domain 2"/>
    <property type="match status" value="2"/>
</dbReference>
<evidence type="ECO:0000313" key="10">
    <source>
        <dbReference type="EMBL" id="ANP44886.1"/>
    </source>
</evidence>
<evidence type="ECO:0000256" key="6">
    <source>
        <dbReference type="ARBA" id="ARBA00023268"/>
    </source>
</evidence>
<feature type="region of interest" description="Adenylyl removase" evidence="7">
    <location>
        <begin position="1"/>
        <end position="435"/>
    </location>
</feature>
<dbReference type="GO" id="GO:0005524">
    <property type="term" value="F:ATP binding"/>
    <property type="evidence" value="ECO:0007669"/>
    <property type="project" value="UniProtKB-UniRule"/>
</dbReference>
<dbReference type="SUPFAM" id="SSF81593">
    <property type="entry name" value="Nucleotidyltransferase substrate binding subunit/domain"/>
    <property type="match status" value="2"/>
</dbReference>
<keyword evidence="2 7" id="KW-0548">Nucleotidyltransferase</keyword>
<dbReference type="InterPro" id="IPR043519">
    <property type="entry name" value="NT_sf"/>
</dbReference>
<dbReference type="Proteomes" id="UP000092498">
    <property type="component" value="Chromosome"/>
</dbReference>
<dbReference type="FunCoup" id="A0A1B1AEA5">
    <property type="interactions" value="187"/>
</dbReference>
<keyword evidence="1 7" id="KW-0808">Transferase</keyword>
<dbReference type="InParanoid" id="A0A1B1AEA5"/>
<evidence type="ECO:0000256" key="7">
    <source>
        <dbReference type="HAMAP-Rule" id="MF_00802"/>
    </source>
</evidence>
<feature type="domain" description="Glutamate-ammonia ligase adenylyltransferase repeated" evidence="8">
    <location>
        <begin position="30"/>
        <end position="270"/>
    </location>
</feature>
<dbReference type="KEGG" id="cbot:ATE48_02575"/>
<reference evidence="10 11" key="1">
    <citation type="submission" date="2015-11" db="EMBL/GenBank/DDBJ databases">
        <title>Whole-Genome Sequence of Candidatus Oderbacter manganicum from the National Park Lower Oder Valley, Germany.</title>
        <authorList>
            <person name="Braun B."/>
            <person name="Liere K."/>
            <person name="Szewzyk U."/>
        </authorList>
    </citation>
    <scope>NUCLEOTIDE SEQUENCE [LARGE SCALE GENOMIC DNA]</scope>
    <source>
        <strain evidence="10 11">OTSz_A_272</strain>
    </source>
</reference>
<dbReference type="GO" id="GO:0005829">
    <property type="term" value="C:cytosol"/>
    <property type="evidence" value="ECO:0007669"/>
    <property type="project" value="TreeGrafter"/>
</dbReference>
<dbReference type="PANTHER" id="PTHR30621">
    <property type="entry name" value="GLUTAMINE SYNTHETASE ADENYLYLTRANSFERASE"/>
    <property type="match status" value="1"/>
</dbReference>
<dbReference type="InterPro" id="IPR013546">
    <property type="entry name" value="PII_UdlTrfase/GS_AdlTrfase"/>
</dbReference>
<dbReference type="GO" id="GO:0008882">
    <property type="term" value="F:[glutamate-ammonia-ligase] adenylyltransferase activity"/>
    <property type="evidence" value="ECO:0007669"/>
    <property type="project" value="UniProtKB-UniRule"/>
</dbReference>
<feature type="domain" description="PII-uridylyltransferase/Glutamine-synthetase adenylyltransferase" evidence="9">
    <location>
        <begin position="805"/>
        <end position="929"/>
    </location>
</feature>
<keyword evidence="4 7" id="KW-0067">ATP-binding</keyword>